<feature type="transmembrane region" description="Helical" evidence="2">
    <location>
        <begin position="94"/>
        <end position="119"/>
    </location>
</feature>
<evidence type="ECO:0000313" key="5">
    <source>
        <dbReference type="Proteomes" id="UP000054495"/>
    </source>
</evidence>
<feature type="transmembrane region" description="Helical" evidence="2">
    <location>
        <begin position="152"/>
        <end position="177"/>
    </location>
</feature>
<keyword evidence="2" id="KW-0472">Membrane</keyword>
<reference evidence="4 5" key="1">
    <citation type="submission" date="2013-05" db="EMBL/GenBank/DDBJ databases">
        <title>Draft genome of the parasitic nematode Anyclostoma ceylanicum.</title>
        <authorList>
            <person name="Mitreva M."/>
        </authorList>
    </citation>
    <scope>NUCLEOTIDE SEQUENCE [LARGE SCALE GENOMIC DNA]</scope>
</reference>
<feature type="transmembrane region" description="Helical" evidence="2">
    <location>
        <begin position="126"/>
        <end position="146"/>
    </location>
</feature>
<dbReference type="Pfam" id="PF10328">
    <property type="entry name" value="7TM_GPCR_Srx"/>
    <property type="match status" value="2"/>
</dbReference>
<feature type="transmembrane region" description="Helical" evidence="2">
    <location>
        <begin position="12"/>
        <end position="34"/>
    </location>
</feature>
<feature type="region of interest" description="Disordered" evidence="1">
    <location>
        <begin position="209"/>
        <end position="233"/>
    </location>
</feature>
<proteinExistence type="predicted"/>
<gene>
    <name evidence="4" type="ORF">ANCCEY_14367</name>
</gene>
<keyword evidence="2" id="KW-1133">Transmembrane helix</keyword>
<dbReference type="EMBL" id="KE126069">
    <property type="protein sequence ID" value="EPB66541.1"/>
    <property type="molecule type" value="Genomic_DNA"/>
</dbReference>
<keyword evidence="2" id="KW-0812">Transmembrane</keyword>
<dbReference type="PANTHER" id="PTHR23017">
    <property type="entry name" value="SERPENTINE RECEPTOR, CLASS X"/>
    <property type="match status" value="1"/>
</dbReference>
<evidence type="ECO:0000256" key="1">
    <source>
        <dbReference type="SAM" id="MobiDB-lite"/>
    </source>
</evidence>
<keyword evidence="5" id="KW-1185">Reference proteome</keyword>
<evidence type="ECO:0000259" key="3">
    <source>
        <dbReference type="Pfam" id="PF10328"/>
    </source>
</evidence>
<accession>A0A0D6L9Z5</accession>
<name>A0A0D6L9Z5_9BILA</name>
<feature type="transmembrane region" description="Helical" evidence="2">
    <location>
        <begin position="46"/>
        <end position="70"/>
    </location>
</feature>
<dbReference type="InterPro" id="IPR019430">
    <property type="entry name" value="7TM_GPCR_serpentine_rcpt_Srx"/>
</dbReference>
<protein>
    <recommendedName>
        <fullName evidence="3">7TM GPCR serpentine receptor class x (Srx) domain-containing protein</fullName>
    </recommendedName>
</protein>
<organism evidence="4 5">
    <name type="scientific">Ancylostoma ceylanicum</name>
    <dbReference type="NCBI Taxonomy" id="53326"/>
    <lineage>
        <taxon>Eukaryota</taxon>
        <taxon>Metazoa</taxon>
        <taxon>Ecdysozoa</taxon>
        <taxon>Nematoda</taxon>
        <taxon>Chromadorea</taxon>
        <taxon>Rhabditida</taxon>
        <taxon>Rhabditina</taxon>
        <taxon>Rhabditomorpha</taxon>
        <taxon>Strongyloidea</taxon>
        <taxon>Ancylostomatidae</taxon>
        <taxon>Ancylostomatinae</taxon>
        <taxon>Ancylostoma</taxon>
    </lineage>
</organism>
<dbReference type="AlphaFoldDB" id="A0A0D6L9Z5"/>
<sequence length="233" mass="26823">MAGRVTMYAWFLIHYTQVLLAINRFMAINCYMIYNKVFSSANTKKILAVLGIYLLWYFFVGFFDGCHFIFLSTTWQWAFEQTQCGLILFIYVDFYFTIGLLITSLAFDFCTAISIYRFVKSCMSNFIFIADLSLFLVGPTIYQALLGEAPDTFGIFLINTLSMEISHFLDGLIMVVFNRKTRAYIFNPRKLIKLRLEGSRVSSLARVSDYSHAKTENHDSKGVAPERSKDNTS</sequence>
<evidence type="ECO:0000256" key="2">
    <source>
        <dbReference type="SAM" id="Phobius"/>
    </source>
</evidence>
<dbReference type="Proteomes" id="UP000054495">
    <property type="component" value="Unassembled WGS sequence"/>
</dbReference>
<feature type="domain" description="7TM GPCR serpentine receptor class x (Srx)" evidence="3">
    <location>
        <begin position="117"/>
        <end position="178"/>
    </location>
</feature>
<evidence type="ECO:0000313" key="4">
    <source>
        <dbReference type="EMBL" id="EPB66541.1"/>
    </source>
</evidence>
<dbReference type="PANTHER" id="PTHR23017:SF3">
    <property type="entry name" value="G-PROTEIN COUPLED RECEPTORS FAMILY 1 PROFILE DOMAIN-CONTAINING PROTEIN"/>
    <property type="match status" value="1"/>
</dbReference>
<feature type="domain" description="7TM GPCR serpentine receptor class x (Srx)" evidence="3">
    <location>
        <begin position="2"/>
        <end position="116"/>
    </location>
</feature>